<dbReference type="Gene3D" id="1.10.10.10">
    <property type="entry name" value="Winged helix-like DNA-binding domain superfamily/Winged helix DNA-binding domain"/>
    <property type="match status" value="1"/>
</dbReference>
<dbReference type="GO" id="GO:0003700">
    <property type="term" value="F:DNA-binding transcription factor activity"/>
    <property type="evidence" value="ECO:0007669"/>
    <property type="project" value="TreeGrafter"/>
</dbReference>
<accession>A0A857JCZ5</accession>
<dbReference type="Pfam" id="PF09339">
    <property type="entry name" value="HTH_IclR"/>
    <property type="match status" value="1"/>
</dbReference>
<keyword evidence="2" id="KW-0238">DNA-binding</keyword>
<evidence type="ECO:0000259" key="4">
    <source>
        <dbReference type="PROSITE" id="PS51077"/>
    </source>
</evidence>
<evidence type="ECO:0000256" key="3">
    <source>
        <dbReference type="ARBA" id="ARBA00023163"/>
    </source>
</evidence>
<evidence type="ECO:0000313" key="6">
    <source>
        <dbReference type="EMBL" id="QHJ00629.1"/>
    </source>
</evidence>
<protein>
    <submittedName>
        <fullName evidence="6">Helix-turn-helix domain-containing protein</fullName>
    </submittedName>
</protein>
<reference evidence="6 7" key="1">
    <citation type="submission" date="2020-01" db="EMBL/GenBank/DDBJ databases">
        <title>Genome sequencing of strain KACC 21265.</title>
        <authorList>
            <person name="Heo J."/>
            <person name="Kim S.-J."/>
            <person name="Kim J.-S."/>
            <person name="Hong S.-B."/>
            <person name="Kwon S.-W."/>
        </authorList>
    </citation>
    <scope>NUCLEOTIDE SEQUENCE [LARGE SCALE GENOMIC DNA]</scope>
    <source>
        <strain evidence="6 7">KACC 21265</strain>
    </source>
</reference>
<gene>
    <name evidence="6" type="ORF">GT347_23175</name>
</gene>
<keyword evidence="1" id="KW-0805">Transcription regulation</keyword>
<dbReference type="KEGG" id="xyk:GT347_23175"/>
<dbReference type="EMBL" id="CP047650">
    <property type="protein sequence ID" value="QHJ00629.1"/>
    <property type="molecule type" value="Genomic_DNA"/>
</dbReference>
<dbReference type="InterPro" id="IPR014757">
    <property type="entry name" value="Tscrpt_reg_IclR_C"/>
</dbReference>
<name>A0A857JCZ5_9BURK</name>
<dbReference type="AlphaFoldDB" id="A0A857JCZ5"/>
<dbReference type="PROSITE" id="PS51078">
    <property type="entry name" value="ICLR_ED"/>
    <property type="match status" value="1"/>
</dbReference>
<dbReference type="SUPFAM" id="SSF46785">
    <property type="entry name" value="Winged helix' DNA-binding domain"/>
    <property type="match status" value="1"/>
</dbReference>
<evidence type="ECO:0000313" key="7">
    <source>
        <dbReference type="Proteomes" id="UP000464787"/>
    </source>
</evidence>
<dbReference type="SUPFAM" id="SSF55781">
    <property type="entry name" value="GAF domain-like"/>
    <property type="match status" value="1"/>
</dbReference>
<dbReference type="Pfam" id="PF01614">
    <property type="entry name" value="IclR_C"/>
    <property type="match status" value="1"/>
</dbReference>
<dbReference type="InterPro" id="IPR029016">
    <property type="entry name" value="GAF-like_dom_sf"/>
</dbReference>
<dbReference type="SMART" id="SM00346">
    <property type="entry name" value="HTH_ICLR"/>
    <property type="match status" value="1"/>
</dbReference>
<evidence type="ECO:0000256" key="2">
    <source>
        <dbReference type="ARBA" id="ARBA00023125"/>
    </source>
</evidence>
<dbReference type="Gene3D" id="3.30.450.40">
    <property type="match status" value="1"/>
</dbReference>
<feature type="domain" description="HTH iclR-type" evidence="4">
    <location>
        <begin position="3"/>
        <end position="65"/>
    </location>
</feature>
<feature type="domain" description="IclR-ED" evidence="5">
    <location>
        <begin position="66"/>
        <end position="253"/>
    </location>
</feature>
<dbReference type="PANTHER" id="PTHR30136:SF35">
    <property type="entry name" value="HTH-TYPE TRANSCRIPTIONAL REGULATOR RV1719"/>
    <property type="match status" value="1"/>
</dbReference>
<proteinExistence type="predicted"/>
<organism evidence="6 7">
    <name type="scientific">Xylophilus rhododendri</name>
    <dbReference type="NCBI Taxonomy" id="2697032"/>
    <lineage>
        <taxon>Bacteria</taxon>
        <taxon>Pseudomonadati</taxon>
        <taxon>Pseudomonadota</taxon>
        <taxon>Betaproteobacteria</taxon>
        <taxon>Burkholderiales</taxon>
        <taxon>Xylophilus</taxon>
    </lineage>
</organism>
<dbReference type="GO" id="GO:0045892">
    <property type="term" value="P:negative regulation of DNA-templated transcription"/>
    <property type="evidence" value="ECO:0007669"/>
    <property type="project" value="TreeGrafter"/>
</dbReference>
<evidence type="ECO:0000256" key="1">
    <source>
        <dbReference type="ARBA" id="ARBA00023015"/>
    </source>
</evidence>
<dbReference type="GO" id="GO:0003677">
    <property type="term" value="F:DNA binding"/>
    <property type="evidence" value="ECO:0007669"/>
    <property type="project" value="UniProtKB-KW"/>
</dbReference>
<keyword evidence="3" id="KW-0804">Transcription</keyword>
<dbReference type="InterPro" id="IPR005471">
    <property type="entry name" value="Tscrpt_reg_IclR_N"/>
</dbReference>
<dbReference type="RefSeq" id="WP_160554438.1">
    <property type="nucleotide sequence ID" value="NZ_CP047650.1"/>
</dbReference>
<dbReference type="InterPro" id="IPR050707">
    <property type="entry name" value="HTH_MetabolicPath_Reg"/>
</dbReference>
<sequence length="264" mass="28104">MTTSTLERSLNILEYLSRFPEGRSLAAVAAALQLPASACHRLLTELVRCNYVKQERDYGDYALTTKLAAVGLSYLSNAGIVDIAQPLIDRAAQLSGELARLAVVDGERLTFVAKAQGARGGLRYDPDMGLDVRLSCSAAGHAWLATLPDAQALAIVERQGLGRPEDFGPRAPTSLRAVKKYLADARERGFSVIVDVFAPGMAAMAAAVQREGEAAQGVITLAGPLLRLTEARMLELGPMLVEVAHELALSSSASPMMGKTRRAS</sequence>
<dbReference type="PANTHER" id="PTHR30136">
    <property type="entry name" value="HELIX-TURN-HELIX TRANSCRIPTIONAL REGULATOR, ICLR FAMILY"/>
    <property type="match status" value="1"/>
</dbReference>
<dbReference type="Proteomes" id="UP000464787">
    <property type="component" value="Chromosome"/>
</dbReference>
<dbReference type="PROSITE" id="PS51077">
    <property type="entry name" value="HTH_ICLR"/>
    <property type="match status" value="1"/>
</dbReference>
<evidence type="ECO:0000259" key="5">
    <source>
        <dbReference type="PROSITE" id="PS51078"/>
    </source>
</evidence>
<dbReference type="InterPro" id="IPR036388">
    <property type="entry name" value="WH-like_DNA-bd_sf"/>
</dbReference>
<dbReference type="InterPro" id="IPR036390">
    <property type="entry name" value="WH_DNA-bd_sf"/>
</dbReference>
<keyword evidence="7" id="KW-1185">Reference proteome</keyword>